<dbReference type="PROSITE" id="PS51186">
    <property type="entry name" value="GNAT"/>
    <property type="match status" value="1"/>
</dbReference>
<gene>
    <name evidence="2" type="ORF">J2781_001212</name>
</gene>
<dbReference type="InterPro" id="IPR016181">
    <property type="entry name" value="Acyl_CoA_acyltransferase"/>
</dbReference>
<dbReference type="Pfam" id="PF00583">
    <property type="entry name" value="Acetyltransf_1"/>
    <property type="match status" value="1"/>
</dbReference>
<evidence type="ECO:0000313" key="2">
    <source>
        <dbReference type="EMBL" id="MDR6404297.1"/>
    </source>
</evidence>
<feature type="domain" description="N-acetyltransferase" evidence="1">
    <location>
        <begin position="83"/>
        <end position="215"/>
    </location>
</feature>
<dbReference type="Gene3D" id="3.40.630.30">
    <property type="match status" value="1"/>
</dbReference>
<accession>A0ABU1LC57</accession>
<protein>
    <recommendedName>
        <fullName evidence="1">N-acetyltransferase domain-containing protein</fullName>
    </recommendedName>
</protein>
<dbReference type="Proteomes" id="UP001184853">
    <property type="component" value="Unassembled WGS sequence"/>
</dbReference>
<dbReference type="EMBL" id="JAVDQS010000002">
    <property type="protein sequence ID" value="MDR6404297.1"/>
    <property type="molecule type" value="Genomic_DNA"/>
</dbReference>
<name>A0ABU1LC57_9FLAO</name>
<keyword evidence="3" id="KW-1185">Reference proteome</keyword>
<evidence type="ECO:0000313" key="3">
    <source>
        <dbReference type="Proteomes" id="UP001184853"/>
    </source>
</evidence>
<sequence>MKKEVSKDIVEKWLKGWSLSRDLPLPIQYQSGFKVEVGYENQKSRYVFTEPNDDFFQLAEFIEEPWVFLKICTSFNEFKDKIPEKWQVQPQGYMMSCFRTMTFPEVNLPDDYRLEFEEYHSTFLVKIVTKNDEVASIGRLIIIEDLAVYDRISTENNHKRKGLATFVMKELEKIALSKGIYNNFLVATEQGKILYESLGWELYSLYTSIVIPSKF</sequence>
<dbReference type="RefSeq" id="WP_115980837.1">
    <property type="nucleotide sequence ID" value="NZ_JAVDQS010000002.1"/>
</dbReference>
<organism evidence="2 3">
    <name type="scientific">Chryseobacterium geocarposphaerae</name>
    <dbReference type="NCBI Taxonomy" id="1416776"/>
    <lineage>
        <taxon>Bacteria</taxon>
        <taxon>Pseudomonadati</taxon>
        <taxon>Bacteroidota</taxon>
        <taxon>Flavobacteriia</taxon>
        <taxon>Flavobacteriales</taxon>
        <taxon>Weeksellaceae</taxon>
        <taxon>Chryseobacterium group</taxon>
        <taxon>Chryseobacterium</taxon>
    </lineage>
</organism>
<comment type="caution">
    <text evidence="2">The sequence shown here is derived from an EMBL/GenBank/DDBJ whole genome shotgun (WGS) entry which is preliminary data.</text>
</comment>
<dbReference type="InterPro" id="IPR000182">
    <property type="entry name" value="GNAT_dom"/>
</dbReference>
<reference evidence="2 3" key="1">
    <citation type="submission" date="2023-07" db="EMBL/GenBank/DDBJ databases">
        <title>Sorghum-associated microbial communities from plants grown in Nebraska, USA.</title>
        <authorList>
            <person name="Schachtman D."/>
        </authorList>
    </citation>
    <scope>NUCLEOTIDE SEQUENCE [LARGE SCALE GENOMIC DNA]</scope>
    <source>
        <strain evidence="2 3">DS1709</strain>
    </source>
</reference>
<proteinExistence type="predicted"/>
<evidence type="ECO:0000259" key="1">
    <source>
        <dbReference type="PROSITE" id="PS51186"/>
    </source>
</evidence>
<dbReference type="SUPFAM" id="SSF55729">
    <property type="entry name" value="Acyl-CoA N-acyltransferases (Nat)"/>
    <property type="match status" value="1"/>
</dbReference>